<evidence type="ECO:0008006" key="4">
    <source>
        <dbReference type="Google" id="ProtNLM"/>
    </source>
</evidence>
<protein>
    <recommendedName>
        <fullName evidence="4">Neuropeptide</fullName>
    </recommendedName>
</protein>
<evidence type="ECO:0000313" key="3">
    <source>
        <dbReference type="Proteomes" id="UP001152798"/>
    </source>
</evidence>
<keyword evidence="1" id="KW-0732">Signal</keyword>
<accession>A0A9P0H2C1</accession>
<dbReference type="AlphaFoldDB" id="A0A9P0H2C1"/>
<feature type="signal peptide" evidence="1">
    <location>
        <begin position="1"/>
        <end position="36"/>
    </location>
</feature>
<name>A0A9P0H2C1_NEZVI</name>
<evidence type="ECO:0000256" key="1">
    <source>
        <dbReference type="SAM" id="SignalP"/>
    </source>
</evidence>
<gene>
    <name evidence="2" type="ORF">NEZAVI_LOCUS1202</name>
</gene>
<proteinExistence type="predicted"/>
<organism evidence="2 3">
    <name type="scientific">Nezara viridula</name>
    <name type="common">Southern green stink bug</name>
    <name type="synonym">Cimex viridulus</name>
    <dbReference type="NCBI Taxonomy" id="85310"/>
    <lineage>
        <taxon>Eukaryota</taxon>
        <taxon>Metazoa</taxon>
        <taxon>Ecdysozoa</taxon>
        <taxon>Arthropoda</taxon>
        <taxon>Hexapoda</taxon>
        <taxon>Insecta</taxon>
        <taxon>Pterygota</taxon>
        <taxon>Neoptera</taxon>
        <taxon>Paraneoptera</taxon>
        <taxon>Hemiptera</taxon>
        <taxon>Heteroptera</taxon>
        <taxon>Panheteroptera</taxon>
        <taxon>Pentatomomorpha</taxon>
        <taxon>Pentatomoidea</taxon>
        <taxon>Pentatomidae</taxon>
        <taxon>Pentatominae</taxon>
        <taxon>Nezara</taxon>
    </lineage>
</organism>
<dbReference type="Proteomes" id="UP001152798">
    <property type="component" value="Chromosome 1"/>
</dbReference>
<feature type="chain" id="PRO_5040460363" description="Neuropeptide" evidence="1">
    <location>
        <begin position="37"/>
        <end position="81"/>
    </location>
</feature>
<sequence>MSSLNSNNTMGLMRASLVSILSFGFMLSLFCEEVLGEEDYENDDDDEQEKPELFARVGMPIKQYMDGLIRNNIMRNIEVLK</sequence>
<evidence type="ECO:0000313" key="2">
    <source>
        <dbReference type="EMBL" id="CAH1389912.1"/>
    </source>
</evidence>
<dbReference type="EMBL" id="OV725077">
    <property type="protein sequence ID" value="CAH1389912.1"/>
    <property type="molecule type" value="Genomic_DNA"/>
</dbReference>
<keyword evidence="3" id="KW-1185">Reference proteome</keyword>
<reference evidence="2" key="1">
    <citation type="submission" date="2022-01" db="EMBL/GenBank/DDBJ databases">
        <authorList>
            <person name="King R."/>
        </authorList>
    </citation>
    <scope>NUCLEOTIDE SEQUENCE</scope>
</reference>